<dbReference type="EMBL" id="KV429123">
    <property type="protein sequence ID" value="KZT64632.1"/>
    <property type="molecule type" value="Genomic_DNA"/>
</dbReference>
<sequence>MHPYASHDIHVSPRPLLFTPHSQTHYEHVQVKLPSLAAHGAISEHRLALRPLAATLITRDCASQRTLAGGLRPETPGIPAVGSSTVARMFRHRVKCARPHILVCVVASSVPATPWPCRDRLGSYTVPLLLQVRNHEVRAASAAARSRLRPAPHCRRRGLDVTKLEARSSASGLSGPGGAVSFHRQNNHGWQAVGA</sequence>
<dbReference type="Proteomes" id="UP000076727">
    <property type="component" value="Unassembled WGS sequence"/>
</dbReference>
<gene>
    <name evidence="1" type="ORF">DAEQUDRAFT_602096</name>
</gene>
<dbReference type="AlphaFoldDB" id="A0A165LN16"/>
<evidence type="ECO:0000313" key="1">
    <source>
        <dbReference type="EMBL" id="KZT64632.1"/>
    </source>
</evidence>
<reference evidence="1 2" key="1">
    <citation type="journal article" date="2016" name="Mol. Biol. Evol.">
        <title>Comparative Genomics of Early-Diverging Mushroom-Forming Fungi Provides Insights into the Origins of Lignocellulose Decay Capabilities.</title>
        <authorList>
            <person name="Nagy L.G."/>
            <person name="Riley R."/>
            <person name="Tritt A."/>
            <person name="Adam C."/>
            <person name="Daum C."/>
            <person name="Floudas D."/>
            <person name="Sun H."/>
            <person name="Yadav J.S."/>
            <person name="Pangilinan J."/>
            <person name="Larsson K.H."/>
            <person name="Matsuura K."/>
            <person name="Barry K."/>
            <person name="Labutti K."/>
            <person name="Kuo R."/>
            <person name="Ohm R.A."/>
            <person name="Bhattacharya S.S."/>
            <person name="Shirouzu T."/>
            <person name="Yoshinaga Y."/>
            <person name="Martin F.M."/>
            <person name="Grigoriev I.V."/>
            <person name="Hibbett D.S."/>
        </authorList>
    </citation>
    <scope>NUCLEOTIDE SEQUENCE [LARGE SCALE GENOMIC DNA]</scope>
    <source>
        <strain evidence="1 2">L-15889</strain>
    </source>
</reference>
<accession>A0A165LN16</accession>
<organism evidence="1 2">
    <name type="scientific">Daedalea quercina L-15889</name>
    <dbReference type="NCBI Taxonomy" id="1314783"/>
    <lineage>
        <taxon>Eukaryota</taxon>
        <taxon>Fungi</taxon>
        <taxon>Dikarya</taxon>
        <taxon>Basidiomycota</taxon>
        <taxon>Agaricomycotina</taxon>
        <taxon>Agaricomycetes</taxon>
        <taxon>Polyporales</taxon>
        <taxon>Fomitopsis</taxon>
    </lineage>
</organism>
<protein>
    <submittedName>
        <fullName evidence="1">Uncharacterized protein</fullName>
    </submittedName>
</protein>
<keyword evidence="2" id="KW-1185">Reference proteome</keyword>
<proteinExistence type="predicted"/>
<evidence type="ECO:0000313" key="2">
    <source>
        <dbReference type="Proteomes" id="UP000076727"/>
    </source>
</evidence>
<name>A0A165LN16_9APHY</name>